<evidence type="ECO:0000256" key="1">
    <source>
        <dbReference type="SAM" id="SignalP"/>
    </source>
</evidence>
<dbReference type="Proteomes" id="UP000671995">
    <property type="component" value="Chromosome"/>
</dbReference>
<dbReference type="AlphaFoldDB" id="A0A975EZ87"/>
<organism evidence="3 4">
    <name type="scientific">Treponema parvum</name>
    <dbReference type="NCBI Taxonomy" id="138851"/>
    <lineage>
        <taxon>Bacteria</taxon>
        <taxon>Pseudomonadati</taxon>
        <taxon>Spirochaetota</taxon>
        <taxon>Spirochaetia</taxon>
        <taxon>Spirochaetales</taxon>
        <taxon>Treponemataceae</taxon>
        <taxon>Treponema</taxon>
    </lineage>
</organism>
<feature type="chain" id="PRO_5036902599" evidence="1">
    <location>
        <begin position="25"/>
        <end position="262"/>
    </location>
</feature>
<sequence>MTYLKKILLVCAFASVFAVLPVFSQTAYDIMKASRDRYEGDTAVYEMQMTLIAKNGTKRLREVSYFSKDYGDYKRTVMFFLTPKDVTGVGYLVWEYDEEGKDDDTWLYMPAMKKVRRIAGSGKDDYFMGTDFTYNDMGNRELSKDDFSILNEETVDGFACWKIQCVPHDTTERNSRRVYWIRKDNYIAIKGELYNRQKNLERVLSVKDVEQIDGIWTAKTFSMENLASGHSTLLEIKNITYNKSLDDSIFTVASLEKGRMGR</sequence>
<evidence type="ECO:0000313" key="3">
    <source>
        <dbReference type="EMBL" id="QTQ11556.1"/>
    </source>
</evidence>
<accession>A0A975EZ87</accession>
<evidence type="ECO:0000259" key="2">
    <source>
        <dbReference type="Pfam" id="PF17131"/>
    </source>
</evidence>
<feature type="domain" description="Uncharacterized protein TP-0789" evidence="2">
    <location>
        <begin position="74"/>
        <end position="257"/>
    </location>
</feature>
<dbReference type="CDD" id="cd16329">
    <property type="entry name" value="LolA_like"/>
    <property type="match status" value="1"/>
</dbReference>
<name>A0A975EZ87_9SPIR</name>
<dbReference type="Gene3D" id="2.50.20.10">
    <property type="entry name" value="Lipoprotein localisation LolA/LolB/LppX"/>
    <property type="match status" value="1"/>
</dbReference>
<dbReference type="RefSeq" id="WP_210118351.1">
    <property type="nucleotide sequence ID" value="NZ_CP054257.1"/>
</dbReference>
<gene>
    <name evidence="3" type="ORF">HRI96_04655</name>
</gene>
<dbReference type="Pfam" id="PF17131">
    <property type="entry name" value="LolA_like"/>
    <property type="match status" value="1"/>
</dbReference>
<reference evidence="3" key="1">
    <citation type="submission" date="2020-05" db="EMBL/GenBank/DDBJ databases">
        <authorList>
            <person name="Zeng H."/>
            <person name="Chan Y.K."/>
            <person name="Watt R.M."/>
        </authorList>
    </citation>
    <scope>NUCLEOTIDE SEQUENCE</scope>
    <source>
        <strain evidence="3">ATCC 700773</strain>
    </source>
</reference>
<dbReference type="EMBL" id="CP054257">
    <property type="protein sequence ID" value="QTQ11556.1"/>
    <property type="molecule type" value="Genomic_DNA"/>
</dbReference>
<evidence type="ECO:0000313" key="4">
    <source>
        <dbReference type="Proteomes" id="UP000671995"/>
    </source>
</evidence>
<dbReference type="InterPro" id="IPR033399">
    <property type="entry name" value="TP_0789-like"/>
</dbReference>
<keyword evidence="1" id="KW-0732">Signal</keyword>
<keyword evidence="3" id="KW-0449">Lipoprotein</keyword>
<protein>
    <submittedName>
        <fullName evidence="3">Outer membrane lipoprotein-sorting protein</fullName>
    </submittedName>
</protein>
<feature type="signal peptide" evidence="1">
    <location>
        <begin position="1"/>
        <end position="24"/>
    </location>
</feature>
<reference evidence="3" key="2">
    <citation type="journal article" date="2021" name="Microbiol. Resour. Announc.">
        <title>Complete Genome Sequences of Three Human Oral Treponema parvum Isolates.</title>
        <authorList>
            <person name="Zeng H."/>
            <person name="Watt R.M."/>
        </authorList>
    </citation>
    <scope>NUCLEOTIDE SEQUENCE</scope>
    <source>
        <strain evidence="3">ATCC 700773</strain>
    </source>
</reference>
<proteinExistence type="predicted"/>